<dbReference type="OrthoDB" id="2124139at2759"/>
<organism evidence="3 4">
    <name type="scientific">Athelia psychrophila</name>
    <dbReference type="NCBI Taxonomy" id="1759441"/>
    <lineage>
        <taxon>Eukaryota</taxon>
        <taxon>Fungi</taxon>
        <taxon>Dikarya</taxon>
        <taxon>Basidiomycota</taxon>
        <taxon>Agaricomycotina</taxon>
        <taxon>Agaricomycetes</taxon>
        <taxon>Agaricomycetidae</taxon>
        <taxon>Atheliales</taxon>
        <taxon>Atheliaceae</taxon>
        <taxon>Athelia</taxon>
    </lineage>
</organism>
<proteinExistence type="predicted"/>
<keyword evidence="4" id="KW-1185">Reference proteome</keyword>
<dbReference type="Proteomes" id="UP000076532">
    <property type="component" value="Unassembled WGS sequence"/>
</dbReference>
<reference evidence="3 4" key="1">
    <citation type="journal article" date="2016" name="Mol. Biol. Evol.">
        <title>Comparative Genomics of Early-Diverging Mushroom-Forming Fungi Provides Insights into the Origins of Lignocellulose Decay Capabilities.</title>
        <authorList>
            <person name="Nagy L.G."/>
            <person name="Riley R."/>
            <person name="Tritt A."/>
            <person name="Adam C."/>
            <person name="Daum C."/>
            <person name="Floudas D."/>
            <person name="Sun H."/>
            <person name="Yadav J.S."/>
            <person name="Pangilinan J."/>
            <person name="Larsson K.H."/>
            <person name="Matsuura K."/>
            <person name="Barry K."/>
            <person name="Labutti K."/>
            <person name="Kuo R."/>
            <person name="Ohm R.A."/>
            <person name="Bhattacharya S.S."/>
            <person name="Shirouzu T."/>
            <person name="Yoshinaga Y."/>
            <person name="Martin F.M."/>
            <person name="Grigoriev I.V."/>
            <person name="Hibbett D.S."/>
        </authorList>
    </citation>
    <scope>NUCLEOTIDE SEQUENCE [LARGE SCALE GENOMIC DNA]</scope>
    <source>
        <strain evidence="3 4">CBS 109695</strain>
    </source>
</reference>
<feature type="region of interest" description="Disordered" evidence="1">
    <location>
        <begin position="221"/>
        <end position="246"/>
    </location>
</feature>
<feature type="domain" description="HNH nuclease" evidence="2">
    <location>
        <begin position="49"/>
        <end position="115"/>
    </location>
</feature>
<dbReference type="InterPro" id="IPR003615">
    <property type="entry name" value="HNH_nuc"/>
</dbReference>
<dbReference type="EMBL" id="KV417490">
    <property type="protein sequence ID" value="KZP31232.1"/>
    <property type="molecule type" value="Genomic_DNA"/>
</dbReference>
<protein>
    <recommendedName>
        <fullName evidence="2">HNH nuclease domain-containing protein</fullName>
    </recommendedName>
</protein>
<sequence>MSEHYIPTAYDLAVGGNPFAYGAVSISTVTRSQTEAFNTGINARDLGQCIICGYGDPIALEHAHIIPKVEDDTWADLKTRGFIPSQCKSVEHETRNGILLCCNHHRIFDAYKFYIRWVPDLHRFILINHSVSSSMEQYHGRTVNLRPNCPRLPFHGAFLIHEMRVRGFWPSQADRPIALPILEQDWISGSSSGPIPPASGNITPSGSQPLPTLASLPFLSTSLSTSGGGQQDQSGSIADPLDTDTQPKVLHMTNPFANPAGLAALKHSFAEQANWKAAQLEGESWEGTAEENVAKWHAITAPDTSVI</sequence>
<evidence type="ECO:0000313" key="4">
    <source>
        <dbReference type="Proteomes" id="UP000076532"/>
    </source>
</evidence>
<feature type="compositionally biased region" description="Low complexity" evidence="1">
    <location>
        <begin position="221"/>
        <end position="236"/>
    </location>
</feature>
<dbReference type="AlphaFoldDB" id="A0A166U226"/>
<evidence type="ECO:0000256" key="1">
    <source>
        <dbReference type="SAM" id="MobiDB-lite"/>
    </source>
</evidence>
<evidence type="ECO:0000313" key="3">
    <source>
        <dbReference type="EMBL" id="KZP31232.1"/>
    </source>
</evidence>
<accession>A0A166U226</accession>
<dbReference type="Pfam" id="PF13391">
    <property type="entry name" value="HNH_2"/>
    <property type="match status" value="1"/>
</dbReference>
<gene>
    <name evidence="3" type="ORF">FIBSPDRAFT_945258</name>
</gene>
<name>A0A166U226_9AGAM</name>
<evidence type="ECO:0000259" key="2">
    <source>
        <dbReference type="Pfam" id="PF13391"/>
    </source>
</evidence>